<comment type="subcellular location">
    <subcellularLocation>
        <location evidence="1">Cell outer membrane</location>
    </subcellularLocation>
</comment>
<sequence length="798" mass="90601">MKKLVLFLFLLSSTLSFGQASIRGTILDSKGDGLPFVNVILFNSADSSLIKGEISNLEGQFTMRPPSTGNFYLKLQLIGMKTQFIYDLNYQGKILDLGKIVMQEDNSVLEEVQVQAEKPMIQAEAGKTIFNIDANLSAGSGSAQELLRAAPGLFVDQNDNLILEGRSGVQVFVDGRPLNLQGDDLNAYLKNLQSDQIEKVEIISQPGSQYDAAGNAGIINIVLKRDKSLGTTGSYSHRYTQGYYPRNNGNLNLYHNRKAVRLLASVGYGLNQSRNFMDLYRRQNNIDFDQRSFVHSDRKAYNTRLGADWRISKEHSLGFSVKGDLSNNDELSSSRTPIIPDSSSTSTQVLLSKGSTENESYSLFSNVYYRWKNDKNQFGIDLDQGRFSAQSATDQPNRYVNDSEELLLSSRHYQMATDREFDLYSAKADYSRNLGAWNINSGFKWSEVRTANDFNFYLLDSVRIQDPNRSNLFDYREAISAGYIETSRDWQNWGLQAGLRYEHTTSKGQLYTLDASGDSLVQRDYGNWFPSLSLSYKKNPLSQWTLSYSRRIQRPNYQNLNPFLYQRDELTFYQGNPFLIPQISDNIRIGHLYRYSTSTSVSYSYTQNFFAQITDTVGEKRSSLTTRNVADTRSLSLSFGSPFKHSKWWNSYVSVNTFQTWYIPRDISFQAVDLLTVSLYGQTNFNLGDNWQWQISGWWSSPSLWGGTYRTKSLGAVNTSISKSFMNDKLKVFVNFNDVFFSSPWYGRMSYGGLSISGTGGHDSRQIEVGISYRFGNEQVKKLKLDEGGLEDESKRVN</sequence>
<dbReference type="SUPFAM" id="SSF49464">
    <property type="entry name" value="Carboxypeptidase regulatory domain-like"/>
    <property type="match status" value="1"/>
</dbReference>
<evidence type="ECO:0000313" key="8">
    <source>
        <dbReference type="Proteomes" id="UP000516305"/>
    </source>
</evidence>
<dbReference type="PANTHER" id="PTHR40980">
    <property type="entry name" value="PLUG DOMAIN-CONTAINING PROTEIN"/>
    <property type="match status" value="1"/>
</dbReference>
<gene>
    <name evidence="7" type="ORF">H4K34_05405</name>
</gene>
<evidence type="ECO:0000259" key="6">
    <source>
        <dbReference type="Pfam" id="PF14905"/>
    </source>
</evidence>
<reference evidence="7 8" key="1">
    <citation type="submission" date="2020-08" db="EMBL/GenBank/DDBJ databases">
        <title>Croceimicrobium hydrocarbonivorans gen. nov., sp. nov., a novel marine bacterium isolated from a bacterial consortium that degrades polyethylene terephthalate.</title>
        <authorList>
            <person name="Liu R."/>
        </authorList>
    </citation>
    <scope>NUCLEOTIDE SEQUENCE [LARGE SCALE GENOMIC DNA]</scope>
    <source>
        <strain evidence="7 8">A20-9</strain>
    </source>
</reference>
<dbReference type="Gene3D" id="2.40.170.20">
    <property type="entry name" value="TonB-dependent receptor, beta-barrel domain"/>
    <property type="match status" value="1"/>
</dbReference>
<dbReference type="PANTHER" id="PTHR40980:SF4">
    <property type="entry name" value="TONB-DEPENDENT RECEPTOR-LIKE BETA-BARREL DOMAIN-CONTAINING PROTEIN"/>
    <property type="match status" value="1"/>
</dbReference>
<keyword evidence="2" id="KW-0472">Membrane</keyword>
<accession>A0A7H0VHS9</accession>
<organism evidence="7 8">
    <name type="scientific">Croceimicrobium hydrocarbonivorans</name>
    <dbReference type="NCBI Taxonomy" id="2761580"/>
    <lineage>
        <taxon>Bacteria</taxon>
        <taxon>Pseudomonadati</taxon>
        <taxon>Bacteroidota</taxon>
        <taxon>Flavobacteriia</taxon>
        <taxon>Flavobacteriales</taxon>
        <taxon>Owenweeksiaceae</taxon>
        <taxon>Croceimicrobium</taxon>
    </lineage>
</organism>
<keyword evidence="7" id="KW-0675">Receptor</keyword>
<keyword evidence="8" id="KW-1185">Reference proteome</keyword>
<dbReference type="InterPro" id="IPR037066">
    <property type="entry name" value="Plug_dom_sf"/>
</dbReference>
<dbReference type="InterPro" id="IPR041700">
    <property type="entry name" value="OMP_b-brl_3"/>
</dbReference>
<feature type="chain" id="PRO_5028931238" evidence="4">
    <location>
        <begin position="19"/>
        <end position="798"/>
    </location>
</feature>
<evidence type="ECO:0000256" key="4">
    <source>
        <dbReference type="SAM" id="SignalP"/>
    </source>
</evidence>
<dbReference type="AlphaFoldDB" id="A0A7H0VHS9"/>
<evidence type="ECO:0000256" key="2">
    <source>
        <dbReference type="ARBA" id="ARBA00023136"/>
    </source>
</evidence>
<dbReference type="GO" id="GO:0009279">
    <property type="term" value="C:cell outer membrane"/>
    <property type="evidence" value="ECO:0007669"/>
    <property type="project" value="UniProtKB-SubCell"/>
</dbReference>
<feature type="domain" description="TonB-dependent receptor plug" evidence="5">
    <location>
        <begin position="138"/>
        <end position="217"/>
    </location>
</feature>
<feature type="domain" description="Outer membrane protein beta-barrel" evidence="6">
    <location>
        <begin position="371"/>
        <end position="773"/>
    </location>
</feature>
<keyword evidence="4" id="KW-0732">Signal</keyword>
<dbReference type="RefSeq" id="WP_210759804.1">
    <property type="nucleotide sequence ID" value="NZ_CP060139.1"/>
</dbReference>
<evidence type="ECO:0000313" key="7">
    <source>
        <dbReference type="EMBL" id="QNR25277.1"/>
    </source>
</evidence>
<name>A0A7H0VHS9_9FLAO</name>
<evidence type="ECO:0000259" key="5">
    <source>
        <dbReference type="Pfam" id="PF07715"/>
    </source>
</evidence>
<dbReference type="EMBL" id="CP060139">
    <property type="protein sequence ID" value="QNR25277.1"/>
    <property type="molecule type" value="Genomic_DNA"/>
</dbReference>
<dbReference type="Gene3D" id="2.170.130.10">
    <property type="entry name" value="TonB-dependent receptor, plug domain"/>
    <property type="match status" value="1"/>
</dbReference>
<dbReference type="SUPFAM" id="SSF56935">
    <property type="entry name" value="Porins"/>
    <property type="match status" value="1"/>
</dbReference>
<evidence type="ECO:0000256" key="3">
    <source>
        <dbReference type="ARBA" id="ARBA00023237"/>
    </source>
</evidence>
<dbReference type="InterPro" id="IPR036942">
    <property type="entry name" value="Beta-barrel_TonB_sf"/>
</dbReference>
<dbReference type="InterPro" id="IPR012910">
    <property type="entry name" value="Plug_dom"/>
</dbReference>
<feature type="signal peptide" evidence="4">
    <location>
        <begin position="1"/>
        <end position="18"/>
    </location>
</feature>
<dbReference type="Pfam" id="PF07715">
    <property type="entry name" value="Plug"/>
    <property type="match status" value="1"/>
</dbReference>
<dbReference type="Pfam" id="PF14905">
    <property type="entry name" value="OMP_b-brl_3"/>
    <property type="match status" value="1"/>
</dbReference>
<protein>
    <submittedName>
        <fullName evidence="7">TonB-dependent receptor</fullName>
    </submittedName>
</protein>
<evidence type="ECO:0000256" key="1">
    <source>
        <dbReference type="ARBA" id="ARBA00004442"/>
    </source>
</evidence>
<proteinExistence type="predicted"/>
<dbReference type="InterPro" id="IPR008969">
    <property type="entry name" value="CarboxyPept-like_regulatory"/>
</dbReference>
<keyword evidence="3" id="KW-0998">Cell outer membrane</keyword>
<dbReference type="Proteomes" id="UP000516305">
    <property type="component" value="Chromosome"/>
</dbReference>
<dbReference type="KEGG" id="chyd:H4K34_05405"/>